<dbReference type="GO" id="GO:0005634">
    <property type="term" value="C:nucleus"/>
    <property type="evidence" value="ECO:0007669"/>
    <property type="project" value="UniProtKB-SubCell"/>
</dbReference>
<evidence type="ECO:0000256" key="3">
    <source>
        <dbReference type="ARBA" id="ARBA00005498"/>
    </source>
</evidence>
<evidence type="ECO:0000256" key="7">
    <source>
        <dbReference type="ARBA" id="ARBA00022838"/>
    </source>
</evidence>
<keyword evidence="5" id="KW-0132">Cell division</keyword>
<evidence type="ECO:0000256" key="11">
    <source>
        <dbReference type="ARBA" id="ARBA00023328"/>
    </source>
</evidence>
<protein>
    <submittedName>
        <fullName evidence="16">Uncharacterized protein</fullName>
    </submittedName>
</protein>
<dbReference type="GO" id="GO:0051301">
    <property type="term" value="P:cell division"/>
    <property type="evidence" value="ECO:0007669"/>
    <property type="project" value="UniProtKB-KW"/>
</dbReference>
<dbReference type="STRING" id="984486.A0A1E3QHB8"/>
<feature type="region of interest" description="Disordered" evidence="13">
    <location>
        <begin position="1"/>
        <end position="24"/>
    </location>
</feature>
<dbReference type="Gene3D" id="1.10.418.60">
    <property type="entry name" value="Ncd80 complex, Nuf2 subunit"/>
    <property type="match status" value="1"/>
</dbReference>
<dbReference type="PANTHER" id="PTHR21650">
    <property type="entry name" value="MEMBRALIN/KINETOCHORE PROTEIN NUF2"/>
    <property type="match status" value="1"/>
</dbReference>
<keyword evidence="7" id="KW-0995">Kinetochore</keyword>
<evidence type="ECO:0000256" key="5">
    <source>
        <dbReference type="ARBA" id="ARBA00022618"/>
    </source>
</evidence>
<dbReference type="EMBL" id="KV454443">
    <property type="protein sequence ID" value="ODQ77089.1"/>
    <property type="molecule type" value="Genomic_DNA"/>
</dbReference>
<dbReference type="InterPro" id="IPR038275">
    <property type="entry name" value="Nuf2_N_sf"/>
</dbReference>
<evidence type="ECO:0000256" key="8">
    <source>
        <dbReference type="ARBA" id="ARBA00023054"/>
    </source>
</evidence>
<dbReference type="Pfam" id="PF03800">
    <property type="entry name" value="Nuf2"/>
    <property type="match status" value="1"/>
</dbReference>
<dbReference type="GO" id="GO:0051383">
    <property type="term" value="P:kinetochore organization"/>
    <property type="evidence" value="ECO:0007669"/>
    <property type="project" value="TreeGrafter"/>
</dbReference>
<name>A0A1E3QHB8_9ASCO</name>
<dbReference type="GeneID" id="30147974"/>
<keyword evidence="17" id="KW-1185">Reference proteome</keyword>
<accession>A0A1E3QHB8</accession>
<evidence type="ECO:0000313" key="16">
    <source>
        <dbReference type="EMBL" id="ODQ77089.1"/>
    </source>
</evidence>
<comment type="subcellular location">
    <subcellularLocation>
        <location evidence="2">Chromosome</location>
        <location evidence="2">Centromere</location>
        <location evidence="2">Kinetochore</location>
    </subcellularLocation>
    <subcellularLocation>
        <location evidence="1">Nucleus</location>
    </subcellularLocation>
</comment>
<dbReference type="AlphaFoldDB" id="A0A1E3QHB8"/>
<evidence type="ECO:0000256" key="1">
    <source>
        <dbReference type="ARBA" id="ARBA00004123"/>
    </source>
</evidence>
<dbReference type="PANTHER" id="PTHR21650:SF2">
    <property type="entry name" value="KINETOCHORE PROTEIN NUF2"/>
    <property type="match status" value="1"/>
</dbReference>
<dbReference type="GO" id="GO:0045132">
    <property type="term" value="P:meiotic chromosome segregation"/>
    <property type="evidence" value="ECO:0007669"/>
    <property type="project" value="TreeGrafter"/>
</dbReference>
<evidence type="ECO:0000256" key="4">
    <source>
        <dbReference type="ARBA" id="ARBA00022454"/>
    </source>
</evidence>
<gene>
    <name evidence="16" type="ORF">BABINDRAFT_163823</name>
</gene>
<evidence type="ECO:0000256" key="6">
    <source>
        <dbReference type="ARBA" id="ARBA00022776"/>
    </source>
</evidence>
<evidence type="ECO:0000256" key="10">
    <source>
        <dbReference type="ARBA" id="ARBA00023306"/>
    </source>
</evidence>
<keyword evidence="10" id="KW-0131">Cell cycle</keyword>
<dbReference type="Pfam" id="PF18595">
    <property type="entry name" value="Nuf2_DHR10-like"/>
    <property type="match status" value="1"/>
</dbReference>
<dbReference type="OrthoDB" id="8194677at2759"/>
<evidence type="ECO:0000259" key="14">
    <source>
        <dbReference type="Pfam" id="PF03800"/>
    </source>
</evidence>
<keyword evidence="8 12" id="KW-0175">Coiled coil</keyword>
<dbReference type="GO" id="GO:0007052">
    <property type="term" value="P:mitotic spindle organization"/>
    <property type="evidence" value="ECO:0007669"/>
    <property type="project" value="TreeGrafter"/>
</dbReference>
<evidence type="ECO:0000256" key="13">
    <source>
        <dbReference type="SAM" id="MobiDB-lite"/>
    </source>
</evidence>
<feature type="domain" description="Kinetochore protein Nuf2 N-terminal" evidence="14">
    <location>
        <begin position="29"/>
        <end position="167"/>
    </location>
</feature>
<reference evidence="17" key="1">
    <citation type="submission" date="2016-05" db="EMBL/GenBank/DDBJ databases">
        <title>Comparative genomics of biotechnologically important yeasts.</title>
        <authorList>
            <consortium name="DOE Joint Genome Institute"/>
            <person name="Riley R."/>
            <person name="Haridas S."/>
            <person name="Wolfe K.H."/>
            <person name="Lopes M.R."/>
            <person name="Hittinger C.T."/>
            <person name="Goker M."/>
            <person name="Salamov A."/>
            <person name="Wisecaver J."/>
            <person name="Long T.M."/>
            <person name="Aerts A.L."/>
            <person name="Barry K."/>
            <person name="Choi C."/>
            <person name="Clum A."/>
            <person name="Coughlan A.Y."/>
            <person name="Deshpande S."/>
            <person name="Douglass A.P."/>
            <person name="Hanson S.J."/>
            <person name="Klenk H.-P."/>
            <person name="Labutti K."/>
            <person name="Lapidus A."/>
            <person name="Lindquist E."/>
            <person name="Lipzen A."/>
            <person name="Meier-Kolthoff J.P."/>
            <person name="Ohm R.A."/>
            <person name="Otillar R.P."/>
            <person name="Pangilinan J."/>
            <person name="Peng Y."/>
            <person name="Rokas A."/>
            <person name="Rosa C.A."/>
            <person name="Scheuner C."/>
            <person name="Sibirny A.A."/>
            <person name="Slot J.C."/>
            <person name="Stielow J.B."/>
            <person name="Sun H."/>
            <person name="Kurtzman C.P."/>
            <person name="Blackwell M."/>
            <person name="Grigoriev I.V."/>
            <person name="Jeffries T.W."/>
        </authorList>
    </citation>
    <scope>NUCLEOTIDE SEQUENCE [LARGE SCALE GENOMIC DNA]</scope>
    <source>
        <strain evidence="17">NRRL Y-12698</strain>
    </source>
</reference>
<keyword evidence="4" id="KW-0158">Chromosome</keyword>
<sequence length="469" mass="55483">MSRLSSVYRVRNPPSSVRRQTGQKEDTVIPRLDLSEITLCLQSLEFVASEELLLRPTAQYVRTLYDQVIDLFMGISPEAFNRKVRELQQSDPGPDDIEFVDESVESFNLILLQKIMFQFLSNCGFHDFNVLDLVHPDPQRLQRITSAVVNFARFREEHILDCEPFLTVSEENLERFRRAQEENVEIVNKINELEGKLQPSKSKTTSIDKINEYNSRIENELKKLKKVQEMLTMEHANYKNEKINLLKKLEDHNYLMIEAKKNLDKIKGYLLERPEVLIKINEDLQNKLDSDSSQLAILENRLRDYSATIESFQIVEQDLRNLFKILEEILNDLNKEELNLNKLNKFQELHDLQSISLSNLNRKLQQITRQLTINEDKIQRTKKQAEEKRASFQSKMEELHSKYATLVTERDLNDQDLEKKKQYILNLEHRMNELQKNYNTELKETNLEIERLNNHLKLYLSEMEKKVKN</sequence>
<dbReference type="GO" id="GO:0051315">
    <property type="term" value="P:attachment of mitotic spindle microtubules to kinetochore"/>
    <property type="evidence" value="ECO:0007669"/>
    <property type="project" value="TreeGrafter"/>
</dbReference>
<evidence type="ECO:0000256" key="9">
    <source>
        <dbReference type="ARBA" id="ARBA00023242"/>
    </source>
</evidence>
<dbReference type="GO" id="GO:0031262">
    <property type="term" value="C:Ndc80 complex"/>
    <property type="evidence" value="ECO:0007669"/>
    <property type="project" value="InterPro"/>
</dbReference>
<keyword evidence="9" id="KW-0539">Nucleus</keyword>
<dbReference type="InterPro" id="IPR005549">
    <property type="entry name" value="Kinetochore_Nuf2_N"/>
</dbReference>
<feature type="domain" description="Nuf2 DHR10-like" evidence="15">
    <location>
        <begin position="285"/>
        <end position="400"/>
    </location>
</feature>
<evidence type="ECO:0000256" key="2">
    <source>
        <dbReference type="ARBA" id="ARBA00004629"/>
    </source>
</evidence>
<evidence type="ECO:0000259" key="15">
    <source>
        <dbReference type="Pfam" id="PF18595"/>
    </source>
</evidence>
<proteinExistence type="inferred from homology"/>
<dbReference type="RefSeq" id="XP_018982417.1">
    <property type="nucleotide sequence ID" value="XM_019130121.1"/>
</dbReference>
<evidence type="ECO:0000256" key="12">
    <source>
        <dbReference type="SAM" id="Coils"/>
    </source>
</evidence>
<comment type="similarity">
    <text evidence="3">Belongs to the NUF2 family.</text>
</comment>
<feature type="coiled-coil region" evidence="12">
    <location>
        <begin position="176"/>
        <end position="241"/>
    </location>
</feature>
<keyword evidence="6" id="KW-0498">Mitosis</keyword>
<dbReference type="GO" id="GO:0044877">
    <property type="term" value="F:protein-containing complex binding"/>
    <property type="evidence" value="ECO:0007669"/>
    <property type="project" value="TreeGrafter"/>
</dbReference>
<evidence type="ECO:0000313" key="17">
    <source>
        <dbReference type="Proteomes" id="UP000094336"/>
    </source>
</evidence>
<keyword evidence="11" id="KW-0137">Centromere</keyword>
<feature type="coiled-coil region" evidence="12">
    <location>
        <begin position="281"/>
        <end position="469"/>
    </location>
</feature>
<organism evidence="16 17">
    <name type="scientific">Babjeviella inositovora NRRL Y-12698</name>
    <dbReference type="NCBI Taxonomy" id="984486"/>
    <lineage>
        <taxon>Eukaryota</taxon>
        <taxon>Fungi</taxon>
        <taxon>Dikarya</taxon>
        <taxon>Ascomycota</taxon>
        <taxon>Saccharomycotina</taxon>
        <taxon>Pichiomycetes</taxon>
        <taxon>Serinales incertae sedis</taxon>
        <taxon>Babjeviella</taxon>
    </lineage>
</organism>
<dbReference type="Proteomes" id="UP000094336">
    <property type="component" value="Unassembled WGS sequence"/>
</dbReference>
<dbReference type="InterPro" id="IPR041112">
    <property type="entry name" value="Nuf2_DHR10-like"/>
</dbReference>